<accession>A0A3G4ZXH3</accession>
<reference evidence="1" key="1">
    <citation type="submission" date="2018-10" db="EMBL/GenBank/DDBJ databases">
        <title>Hidden diversity of soil giant viruses.</title>
        <authorList>
            <person name="Schulz F."/>
            <person name="Alteio L."/>
            <person name="Goudeau D."/>
            <person name="Ryan E.M."/>
            <person name="Malmstrom R.R."/>
            <person name="Blanchard J."/>
            <person name="Woyke T."/>
        </authorList>
    </citation>
    <scope>NUCLEOTIDE SEQUENCE</scope>
    <source>
        <strain evidence="1">EDV1</strain>
    </source>
</reference>
<sequence>MEENKEVLLCITFDAMQHDGNYNYPDPLHYVIVNNHDAEIIKFMIEKYGKNEMNFYMGIDIHGTLDEFQIEYITDIDEINSFKYMFKKGIKSYDLLYDLSVNIFDIYFRDILKIENDELRYEEKFNLNELELVNDELVMTKSAQEKLQQLMKNKENNS</sequence>
<gene>
    <name evidence="1" type="ORF">Edafosvirus5_37</name>
</gene>
<evidence type="ECO:0000313" key="1">
    <source>
        <dbReference type="EMBL" id="AYV78119.1"/>
    </source>
</evidence>
<organism evidence="1">
    <name type="scientific">Edafosvirus sp</name>
    <dbReference type="NCBI Taxonomy" id="2487765"/>
    <lineage>
        <taxon>Viruses</taxon>
        <taxon>Varidnaviria</taxon>
        <taxon>Bamfordvirae</taxon>
        <taxon>Nucleocytoviricota</taxon>
        <taxon>Megaviricetes</taxon>
        <taxon>Imitervirales</taxon>
        <taxon>Mimiviridae</taxon>
        <taxon>Klosneuvirinae</taxon>
    </lineage>
</organism>
<dbReference type="EMBL" id="MK072070">
    <property type="protein sequence ID" value="AYV78119.1"/>
    <property type="molecule type" value="Genomic_DNA"/>
</dbReference>
<proteinExistence type="predicted"/>
<protein>
    <submittedName>
        <fullName evidence="1">Uncharacterized protein</fullName>
    </submittedName>
</protein>
<name>A0A3G4ZXH3_9VIRU</name>